<evidence type="ECO:0000256" key="1">
    <source>
        <dbReference type="SAM" id="Coils"/>
    </source>
</evidence>
<feature type="region of interest" description="Disordered" evidence="2">
    <location>
        <begin position="1"/>
        <end position="68"/>
    </location>
</feature>
<protein>
    <submittedName>
        <fullName evidence="3">Uncharacterized protein</fullName>
    </submittedName>
</protein>
<sequence length="788" mass="85353">MAVSPTDSTPILQPRPKGPGNVRPKRASWQPSGTPSPRSSPALRSSALLDKDLSRSGRSTPEQFTGTLAERTEDQLMRASRDALQDAIRKEWSHNEKLISQVDDMTTAQRDHQARVAEMESANIALQDKFDASFAAQGDMEEQLEGANDLIDHLRHNLEDVERQLRQGQRRYADQEKAFEAERMVHQAEQNHLVHRIKSLTTERIARPSAEDGDMSAATAALQEELITLSASHQTLVAQLTTLADEMHEIKSENSRLIEENESWQLLIEERTLAGHMRGGLIPGTSPSPPPADGVITPSSIQRKEPSALETLEEQLEMDELHSELEAQQPIFEESDRALLRVTSGGSYNMDLISPTRTNGHSLATEFGVQAEVEDLRAQIKTLKEANKALSLYCSKILDRIIASEGFEHVLSVDYRTRRGTRTLANGKIRPSVLELAKDMEKNGPPPLPESLPQPASMEPPPSSQPPAPRARPQSMYVTSSATPATPHATEAPAPIASKAPPPAKDADKDKRARRGFSIDFRSLGFGAQEKPEPKPQLKPLQLASRAAPAGQSPPKAQSSPAVAVGPSFASAVPGIPGARKLAPQQEDEEDRRERSRMEANLKLMGIASPSSETASFEEKPSTPSATAASGAAGWFSRRLSRASVPVAQAEAQRGSTTSLSRLSATPSDSSMRAELDADPEAAMRAFDAREREQARLLAEGKNATPFTAPPKPSLRRNRSSNGSTLSRHSAQSFCMSGTSSATSPSVGDGGGAVETIADKPPATSPSHHRARESISTLWSMGSSHDHE</sequence>
<feature type="compositionally biased region" description="Low complexity" evidence="2">
    <location>
        <begin position="622"/>
        <end position="634"/>
    </location>
</feature>
<feature type="compositionally biased region" description="Polar residues" evidence="2">
    <location>
        <begin position="1"/>
        <end position="11"/>
    </location>
</feature>
<feature type="compositionally biased region" description="Polar residues" evidence="2">
    <location>
        <begin position="654"/>
        <end position="671"/>
    </location>
</feature>
<organism evidence="3 4">
    <name type="scientific">Cutaneotrichosporon cavernicola</name>
    <dbReference type="NCBI Taxonomy" id="279322"/>
    <lineage>
        <taxon>Eukaryota</taxon>
        <taxon>Fungi</taxon>
        <taxon>Dikarya</taxon>
        <taxon>Basidiomycota</taxon>
        <taxon>Agaricomycotina</taxon>
        <taxon>Tremellomycetes</taxon>
        <taxon>Trichosporonales</taxon>
        <taxon>Trichosporonaceae</taxon>
        <taxon>Cutaneotrichosporon</taxon>
    </lineage>
</organism>
<evidence type="ECO:0000313" key="4">
    <source>
        <dbReference type="Proteomes" id="UP001233271"/>
    </source>
</evidence>
<evidence type="ECO:0000256" key="2">
    <source>
        <dbReference type="SAM" id="MobiDB-lite"/>
    </source>
</evidence>
<feature type="compositionally biased region" description="Low complexity" evidence="2">
    <location>
        <begin position="35"/>
        <end position="48"/>
    </location>
</feature>
<proteinExistence type="predicted"/>
<gene>
    <name evidence="3" type="ORF">CcaverHIS019_0608590</name>
</gene>
<feature type="compositionally biased region" description="Low complexity" evidence="2">
    <location>
        <begin position="471"/>
        <end position="499"/>
    </location>
</feature>
<dbReference type="RefSeq" id="XP_060459665.1">
    <property type="nucleotide sequence ID" value="XM_060603364.1"/>
</dbReference>
<feature type="coiled-coil region" evidence="1">
    <location>
        <begin position="144"/>
        <end position="178"/>
    </location>
</feature>
<keyword evidence="4" id="KW-1185">Reference proteome</keyword>
<feature type="compositionally biased region" description="Polar residues" evidence="2">
    <location>
        <begin position="720"/>
        <end position="746"/>
    </location>
</feature>
<keyword evidence="1" id="KW-0175">Coiled coil</keyword>
<dbReference type="AlphaFoldDB" id="A0AA48L9J0"/>
<accession>A0AA48L9J0</accession>
<evidence type="ECO:0000313" key="3">
    <source>
        <dbReference type="EMBL" id="BEI94400.1"/>
    </source>
</evidence>
<feature type="region of interest" description="Disordered" evidence="2">
    <location>
        <begin position="439"/>
        <end position="788"/>
    </location>
</feature>
<dbReference type="GeneID" id="85498270"/>
<reference evidence="3" key="1">
    <citation type="journal article" date="2023" name="BMC Genomics">
        <title>Chromosome-level genome assemblies of Cutaneotrichosporon spp. (Trichosporonales, Basidiomycota) reveal imbalanced evolution between nucleotide sequences and chromosome synteny.</title>
        <authorList>
            <person name="Kobayashi Y."/>
            <person name="Kayamori A."/>
            <person name="Aoki K."/>
            <person name="Shiwa Y."/>
            <person name="Matsutani M."/>
            <person name="Fujita N."/>
            <person name="Sugita T."/>
            <person name="Iwasaki W."/>
            <person name="Tanaka N."/>
            <person name="Takashima M."/>
        </authorList>
    </citation>
    <scope>NUCLEOTIDE SEQUENCE</scope>
    <source>
        <strain evidence="3">HIS019</strain>
    </source>
</reference>
<feature type="compositionally biased region" description="Pro residues" evidence="2">
    <location>
        <begin position="444"/>
        <end position="470"/>
    </location>
</feature>
<feature type="compositionally biased region" description="Polar residues" evidence="2">
    <location>
        <begin position="56"/>
        <end position="66"/>
    </location>
</feature>
<feature type="compositionally biased region" description="Polar residues" evidence="2">
    <location>
        <begin position="774"/>
        <end position="788"/>
    </location>
</feature>
<dbReference type="PANTHER" id="PTHR38120">
    <property type="entry name" value="EXPRESSED PROTEIN"/>
    <property type="match status" value="1"/>
</dbReference>
<name>A0AA48L9J0_9TREE</name>
<dbReference type="Proteomes" id="UP001233271">
    <property type="component" value="Chromosome 6"/>
</dbReference>
<dbReference type="PANTHER" id="PTHR38120:SF1">
    <property type="entry name" value="M PROTEIN, SEROTYPE 2.1"/>
    <property type="match status" value="1"/>
</dbReference>
<dbReference type="KEGG" id="ccac:CcaHIS019_0608590"/>
<dbReference type="EMBL" id="AP028217">
    <property type="protein sequence ID" value="BEI94400.1"/>
    <property type="molecule type" value="Genomic_DNA"/>
</dbReference>